<dbReference type="OrthoDB" id="638130at2759"/>
<evidence type="ECO:0000313" key="3">
    <source>
        <dbReference type="Proteomes" id="UP000238479"/>
    </source>
</evidence>
<dbReference type="Proteomes" id="UP000238479">
    <property type="component" value="Chromosome 2"/>
</dbReference>
<name>A0A2P6RLH1_ROSCH</name>
<feature type="domain" description="KIB1-4 beta-propeller" evidence="1">
    <location>
        <begin position="43"/>
        <end position="115"/>
    </location>
</feature>
<dbReference type="AlphaFoldDB" id="A0A2P6RLH1"/>
<protein>
    <recommendedName>
        <fullName evidence="1">KIB1-4 beta-propeller domain-containing protein</fullName>
    </recommendedName>
</protein>
<dbReference type="PANTHER" id="PTHR47123">
    <property type="entry name" value="F-BOX PROTEIN SKIP23"/>
    <property type="match status" value="1"/>
</dbReference>
<comment type="caution">
    <text evidence="2">The sequence shown here is derived from an EMBL/GenBank/DDBJ whole genome shotgun (WGS) entry which is preliminary data.</text>
</comment>
<organism evidence="2 3">
    <name type="scientific">Rosa chinensis</name>
    <name type="common">China rose</name>
    <dbReference type="NCBI Taxonomy" id="74649"/>
    <lineage>
        <taxon>Eukaryota</taxon>
        <taxon>Viridiplantae</taxon>
        <taxon>Streptophyta</taxon>
        <taxon>Embryophyta</taxon>
        <taxon>Tracheophyta</taxon>
        <taxon>Spermatophyta</taxon>
        <taxon>Magnoliopsida</taxon>
        <taxon>eudicotyledons</taxon>
        <taxon>Gunneridae</taxon>
        <taxon>Pentapetalae</taxon>
        <taxon>rosids</taxon>
        <taxon>fabids</taxon>
        <taxon>Rosales</taxon>
        <taxon>Rosaceae</taxon>
        <taxon>Rosoideae</taxon>
        <taxon>Rosoideae incertae sedis</taxon>
        <taxon>Rosa</taxon>
    </lineage>
</organism>
<dbReference type="Gramene" id="PRQ47290">
    <property type="protein sequence ID" value="PRQ47290"/>
    <property type="gene ID" value="RchiOBHm_Chr2g0098091"/>
</dbReference>
<accession>A0A2P6RLH1</accession>
<sequence length="232" mass="26743">MCLLDLVTDSLVSHEFNLLDFRLVELRKSYVLKDTEYVCFPVDSVQKVVVMTDEHLDIDNVYAVFMIFKRGNLGFVRVGDENLINVDEQNSDYRDIIIYKGQCYVVDYWGIISWVNSALEGNRRVRYSHQEDEYPEAIGFKVYKLDQEWGNYKWVNVKDLGDRVFILSNDGSFSVSTREFAGVKGNCIFFIARASARCYSCVFSLEDGRIRNLASSECSQMVQPPSNLLNPN</sequence>
<reference evidence="2 3" key="1">
    <citation type="journal article" date="2018" name="Nat. Genet.">
        <title>The Rosa genome provides new insights in the design of modern roses.</title>
        <authorList>
            <person name="Bendahmane M."/>
        </authorList>
    </citation>
    <scope>NUCLEOTIDE SEQUENCE [LARGE SCALE GENOMIC DNA]</scope>
    <source>
        <strain evidence="3">cv. Old Blush</strain>
    </source>
</reference>
<dbReference type="InterPro" id="IPR051304">
    <property type="entry name" value="SCF_F-box_domain"/>
</dbReference>
<keyword evidence="3" id="KW-1185">Reference proteome</keyword>
<proteinExistence type="predicted"/>
<dbReference type="PANTHER" id="PTHR47123:SF28">
    <property type="entry name" value="F-BOX DOMAIN-CONTAINING PROTEIN"/>
    <property type="match status" value="1"/>
</dbReference>
<dbReference type="Pfam" id="PF03478">
    <property type="entry name" value="Beta-prop_KIB1-4"/>
    <property type="match status" value="2"/>
</dbReference>
<dbReference type="OMA" id="KEMVECN"/>
<evidence type="ECO:0000259" key="1">
    <source>
        <dbReference type="Pfam" id="PF03478"/>
    </source>
</evidence>
<dbReference type="STRING" id="74649.A0A2P6RLH1"/>
<feature type="domain" description="KIB1-4 beta-propeller" evidence="1">
    <location>
        <begin position="131"/>
        <end position="192"/>
    </location>
</feature>
<gene>
    <name evidence="2" type="ORF">RchiOBHm_Chr2g0098091</name>
</gene>
<evidence type="ECO:0000313" key="2">
    <source>
        <dbReference type="EMBL" id="PRQ47290.1"/>
    </source>
</evidence>
<dbReference type="InterPro" id="IPR005174">
    <property type="entry name" value="KIB1-4_b-propeller"/>
</dbReference>
<dbReference type="EMBL" id="PDCK01000040">
    <property type="protein sequence ID" value="PRQ47290.1"/>
    <property type="molecule type" value="Genomic_DNA"/>
</dbReference>